<organism evidence="2 3">
    <name type="scientific">Dorea formicigenerans</name>
    <dbReference type="NCBI Taxonomy" id="39486"/>
    <lineage>
        <taxon>Bacteria</taxon>
        <taxon>Bacillati</taxon>
        <taxon>Bacillota</taxon>
        <taxon>Clostridia</taxon>
        <taxon>Lachnospirales</taxon>
        <taxon>Lachnospiraceae</taxon>
        <taxon>Dorea</taxon>
    </lineage>
</organism>
<proteinExistence type="predicted"/>
<dbReference type="SUPFAM" id="SSF53448">
    <property type="entry name" value="Nucleotide-diphospho-sugar transferases"/>
    <property type="match status" value="1"/>
</dbReference>
<dbReference type="AlphaFoldDB" id="A0A412KQL5"/>
<dbReference type="GO" id="GO:0016740">
    <property type="term" value="F:transferase activity"/>
    <property type="evidence" value="ECO:0007669"/>
    <property type="project" value="UniProtKB-KW"/>
</dbReference>
<accession>A0A412KQL5</accession>
<dbReference type="Proteomes" id="UP000285981">
    <property type="component" value="Unassembled WGS sequence"/>
</dbReference>
<dbReference type="CDD" id="cd04186">
    <property type="entry name" value="GT_2_like_c"/>
    <property type="match status" value="1"/>
</dbReference>
<evidence type="ECO:0000313" key="2">
    <source>
        <dbReference type="EMBL" id="RGS70347.1"/>
    </source>
</evidence>
<protein>
    <submittedName>
        <fullName evidence="2">Glycosyltransferase family 2 protein</fullName>
    </submittedName>
</protein>
<dbReference type="RefSeq" id="WP_117981040.1">
    <property type="nucleotide sequence ID" value="NZ_QRWS01000023.1"/>
</dbReference>
<dbReference type="InterPro" id="IPR001173">
    <property type="entry name" value="Glyco_trans_2-like"/>
</dbReference>
<name>A0A412KQL5_9FIRM</name>
<evidence type="ECO:0000259" key="1">
    <source>
        <dbReference type="Pfam" id="PF00535"/>
    </source>
</evidence>
<dbReference type="Pfam" id="PF00535">
    <property type="entry name" value="Glycos_transf_2"/>
    <property type="match status" value="1"/>
</dbReference>
<sequence length="316" mass="36448">MRENEMVDISIILVNYKNVDLTEKCIVSLLNSKTEASFEIIVVDNDSRDGSAEILRDKFPHVVIKDSGKNGGFAYGNNVGVRMARGKYLLLLNNDTEVNNGMLDALYRYAEKNPDVGILGCRALDRNGMELPIAHRYESLKRIMLQSYVKPVMEKMGLQRRLVKAVEHKKEGEKAFTLAQWITGSAMFIRRDLYYQVNGLDENFFMYMEDEDLCHRMNDRGYSVGVIPYMGYVHYCGGSTIQSYFLTKEYVKSRLIFFMRYEPDKFTKIKKQLYRQIAVVNPDISGAETEKMKRELDEFVRNKLSVAVKNVIGVKQ</sequence>
<comment type="caution">
    <text evidence="2">The sequence shown here is derived from an EMBL/GenBank/DDBJ whole genome shotgun (WGS) entry which is preliminary data.</text>
</comment>
<dbReference type="InterPro" id="IPR029044">
    <property type="entry name" value="Nucleotide-diphossugar_trans"/>
</dbReference>
<gene>
    <name evidence="2" type="ORF">DWX78_07890</name>
</gene>
<dbReference type="Gene3D" id="3.90.550.10">
    <property type="entry name" value="Spore Coat Polysaccharide Biosynthesis Protein SpsA, Chain A"/>
    <property type="match status" value="1"/>
</dbReference>
<evidence type="ECO:0000313" key="3">
    <source>
        <dbReference type="Proteomes" id="UP000285981"/>
    </source>
</evidence>
<keyword evidence="2" id="KW-0808">Transferase</keyword>
<feature type="domain" description="Glycosyltransferase 2-like" evidence="1">
    <location>
        <begin position="10"/>
        <end position="125"/>
    </location>
</feature>
<reference evidence="2 3" key="1">
    <citation type="submission" date="2018-08" db="EMBL/GenBank/DDBJ databases">
        <title>A genome reference for cultivated species of the human gut microbiota.</title>
        <authorList>
            <person name="Zou Y."/>
            <person name="Xue W."/>
            <person name="Luo G."/>
        </authorList>
    </citation>
    <scope>NUCLEOTIDE SEQUENCE [LARGE SCALE GENOMIC DNA]</scope>
    <source>
        <strain evidence="2 3">AF21-25</strain>
    </source>
</reference>
<dbReference type="EMBL" id="QRVU01000033">
    <property type="protein sequence ID" value="RGS70347.1"/>
    <property type="molecule type" value="Genomic_DNA"/>
</dbReference>
<dbReference type="PANTHER" id="PTHR43179">
    <property type="entry name" value="RHAMNOSYLTRANSFERASE WBBL"/>
    <property type="match status" value="1"/>
</dbReference>
<dbReference type="PANTHER" id="PTHR43179:SF7">
    <property type="entry name" value="RHAMNOSYLTRANSFERASE WBBL"/>
    <property type="match status" value="1"/>
</dbReference>